<dbReference type="Proteomes" id="UP000186922">
    <property type="component" value="Unassembled WGS sequence"/>
</dbReference>
<evidence type="ECO:0000313" key="2">
    <source>
        <dbReference type="EMBL" id="GAU90724.1"/>
    </source>
</evidence>
<organism evidence="2 3">
    <name type="scientific">Ramazzottius varieornatus</name>
    <name type="common">Water bear</name>
    <name type="synonym">Tardigrade</name>
    <dbReference type="NCBI Taxonomy" id="947166"/>
    <lineage>
        <taxon>Eukaryota</taxon>
        <taxon>Metazoa</taxon>
        <taxon>Ecdysozoa</taxon>
        <taxon>Tardigrada</taxon>
        <taxon>Eutardigrada</taxon>
        <taxon>Parachela</taxon>
        <taxon>Hypsibioidea</taxon>
        <taxon>Ramazzottiidae</taxon>
        <taxon>Ramazzottius</taxon>
    </lineage>
</organism>
<name>A0A1D1ULZ0_RAMVA</name>
<dbReference type="EMBL" id="BDGG01000001">
    <property type="protein sequence ID" value="GAU90724.1"/>
    <property type="molecule type" value="Genomic_DNA"/>
</dbReference>
<feature type="compositionally biased region" description="Basic and acidic residues" evidence="1">
    <location>
        <begin position="63"/>
        <end position="75"/>
    </location>
</feature>
<accession>A0A1D1ULZ0</accession>
<feature type="region of interest" description="Disordered" evidence="1">
    <location>
        <begin position="63"/>
        <end position="82"/>
    </location>
</feature>
<gene>
    <name evidence="2" type="primary">RvY_03102-1</name>
    <name evidence="2" type="synonym">RvY_03102.1</name>
    <name evidence="2" type="ORF">RvY_03102</name>
</gene>
<proteinExistence type="predicted"/>
<keyword evidence="3" id="KW-1185">Reference proteome</keyword>
<protein>
    <submittedName>
        <fullName evidence="2">Uncharacterized protein</fullName>
    </submittedName>
</protein>
<comment type="caution">
    <text evidence="2">The sequence shown here is derived from an EMBL/GenBank/DDBJ whole genome shotgun (WGS) entry which is preliminary data.</text>
</comment>
<reference evidence="2 3" key="1">
    <citation type="journal article" date="2016" name="Nat. Commun.">
        <title>Extremotolerant tardigrade genome and improved radiotolerance of human cultured cells by tardigrade-unique protein.</title>
        <authorList>
            <person name="Hashimoto T."/>
            <person name="Horikawa D.D."/>
            <person name="Saito Y."/>
            <person name="Kuwahara H."/>
            <person name="Kozuka-Hata H."/>
            <person name="Shin-I T."/>
            <person name="Minakuchi Y."/>
            <person name="Ohishi K."/>
            <person name="Motoyama A."/>
            <person name="Aizu T."/>
            <person name="Enomoto A."/>
            <person name="Kondo K."/>
            <person name="Tanaka S."/>
            <person name="Hara Y."/>
            <person name="Koshikawa S."/>
            <person name="Sagara H."/>
            <person name="Miura T."/>
            <person name="Yokobori S."/>
            <person name="Miyagawa K."/>
            <person name="Suzuki Y."/>
            <person name="Kubo T."/>
            <person name="Oyama M."/>
            <person name="Kohara Y."/>
            <person name="Fujiyama A."/>
            <person name="Arakawa K."/>
            <person name="Katayama T."/>
            <person name="Toyoda A."/>
            <person name="Kunieda T."/>
        </authorList>
    </citation>
    <scope>NUCLEOTIDE SEQUENCE [LARGE SCALE GENOMIC DNA]</scope>
    <source>
        <strain evidence="2 3">YOKOZUNA-1</strain>
    </source>
</reference>
<evidence type="ECO:0000313" key="3">
    <source>
        <dbReference type="Proteomes" id="UP000186922"/>
    </source>
</evidence>
<sequence>MTSGPDATPRNHVLSEENYCHERENRLLHARKTQDAVQLVQNGVPVRQTAAALRLQIKKPVREKDLHNPEAHADRALNTGVTEGSSNMYGAVRFGRQAIKQIGPDCFGDLQSYTL</sequence>
<dbReference type="AlphaFoldDB" id="A0A1D1ULZ0"/>
<evidence type="ECO:0000256" key="1">
    <source>
        <dbReference type="SAM" id="MobiDB-lite"/>
    </source>
</evidence>